<dbReference type="Proteomes" id="UP000683511">
    <property type="component" value="Chromosome"/>
</dbReference>
<evidence type="ECO:0000313" key="1">
    <source>
        <dbReference type="EMBL" id="QXE25954.1"/>
    </source>
</evidence>
<gene>
    <name evidence="1" type="ORF">B6N60_04676</name>
</gene>
<reference evidence="1" key="1">
    <citation type="submission" date="2017-04" db="EMBL/GenBank/DDBJ databases">
        <title>Genome deletions in a multicellular cyanobacterial endosymbiont for morphological adaptation in marine diatoms.</title>
        <authorList>
            <person name="Wang Y."/>
            <person name="Gao H."/>
            <person name="Li R."/>
            <person name="Xu X."/>
        </authorList>
    </citation>
    <scope>NUCLEOTIDE SEQUENCE</scope>
    <source>
        <strain evidence="1">FACHB 800</strain>
    </source>
</reference>
<evidence type="ECO:0000313" key="2">
    <source>
        <dbReference type="Proteomes" id="UP000683511"/>
    </source>
</evidence>
<keyword evidence="2" id="KW-1185">Reference proteome</keyword>
<accession>A0A975TC32</accession>
<organism evidence="1 2">
    <name type="scientific">Richelia sinica FACHB-800</name>
    <dbReference type="NCBI Taxonomy" id="1357546"/>
    <lineage>
        <taxon>Bacteria</taxon>
        <taxon>Bacillati</taxon>
        <taxon>Cyanobacteriota</taxon>
        <taxon>Cyanophyceae</taxon>
        <taxon>Nostocales</taxon>
        <taxon>Nostocaceae</taxon>
        <taxon>Richelia</taxon>
    </lineage>
</organism>
<name>A0A975TC32_9NOST</name>
<protein>
    <submittedName>
        <fullName evidence="1">Uncharacterized protein</fullName>
    </submittedName>
</protein>
<dbReference type="AlphaFoldDB" id="A0A975TC32"/>
<dbReference type="EMBL" id="CP021056">
    <property type="protein sequence ID" value="QXE25954.1"/>
    <property type="molecule type" value="Genomic_DNA"/>
</dbReference>
<dbReference type="RefSeq" id="WP_190604494.1">
    <property type="nucleotide sequence ID" value="NZ_CP021056.1"/>
</dbReference>
<sequence>MNFLDGVLLTVFNTIVCLVLPKVLSVIFATKTQDQVTVPSPPAIASSDSSSEIPTFSEVIPAPSRVSV</sequence>
<proteinExistence type="predicted"/>
<dbReference type="KEGG" id="rsin:B6N60_04676"/>